<protein>
    <recommendedName>
        <fullName evidence="1">Glycosyltransferase subfamily 4-like N-terminal domain-containing protein</fullName>
    </recommendedName>
</protein>
<dbReference type="CDD" id="cd03801">
    <property type="entry name" value="GT4_PimA-like"/>
    <property type="match status" value="1"/>
</dbReference>
<dbReference type="EMBL" id="PJLB01000008">
    <property type="protein sequence ID" value="PND02340.1"/>
    <property type="molecule type" value="Genomic_DNA"/>
</dbReference>
<dbReference type="PANTHER" id="PTHR45947">
    <property type="entry name" value="SULFOQUINOVOSYL TRANSFERASE SQD2"/>
    <property type="match status" value="1"/>
</dbReference>
<dbReference type="SUPFAM" id="SSF53756">
    <property type="entry name" value="UDP-Glycosyltransferase/glycogen phosphorylase"/>
    <property type="match status" value="1"/>
</dbReference>
<dbReference type="Proteomes" id="UP000236075">
    <property type="component" value="Unassembled WGS sequence"/>
</dbReference>
<dbReference type="PANTHER" id="PTHR45947:SF3">
    <property type="entry name" value="SULFOQUINOVOSYL TRANSFERASE SQD2"/>
    <property type="match status" value="1"/>
</dbReference>
<evidence type="ECO:0000313" key="3">
    <source>
        <dbReference type="Proteomes" id="UP000236075"/>
    </source>
</evidence>
<sequence>MPIKRLRPVLAIAADLPLGRLLTSFRNKDRRTIPWIFSLFHALESQEDFDIHWITLSKAVSAPETIRMRNQTIHILPLGSMGRNILTAHFLTVRRIRKTLNDIQPDLLHVWGVEQAYALAGIAFRGKKLLSYQGALTAYCQRAPQAFLLHMQALWERMAVKHYDLITCESPWACGRVAEIAPHARLSCMEYGVEPSFYHLARKPSPEPSCLFAGTIYELKGISYLVEAFTHPSLSHVQLFIAGNGALRERLEALSTPNIHWLGSISRAELQQHLSTAWFLVHPTLGDCCPNIVKEARVMGLPVITTEEGGQTQYVQDGVSGYIVPVRNSAAIREAAQKLSVSLDKAMSMGMERHQECRRLLDVKQTVTGCLSRYHTMLYPR</sequence>
<dbReference type="GO" id="GO:0016757">
    <property type="term" value="F:glycosyltransferase activity"/>
    <property type="evidence" value="ECO:0007669"/>
    <property type="project" value="TreeGrafter"/>
</dbReference>
<dbReference type="Gene3D" id="3.40.50.2000">
    <property type="entry name" value="Glycogen Phosphorylase B"/>
    <property type="match status" value="2"/>
</dbReference>
<evidence type="ECO:0000259" key="1">
    <source>
        <dbReference type="Pfam" id="PF13477"/>
    </source>
</evidence>
<dbReference type="Pfam" id="PF13692">
    <property type="entry name" value="Glyco_trans_1_4"/>
    <property type="match status" value="1"/>
</dbReference>
<comment type="caution">
    <text evidence="2">The sequence shown here is derived from an EMBL/GenBank/DDBJ whole genome shotgun (WGS) entry which is preliminary data.</text>
</comment>
<organism evidence="2 3">
    <name type="scientific">Akkermansia muciniphila</name>
    <dbReference type="NCBI Taxonomy" id="239935"/>
    <lineage>
        <taxon>Bacteria</taxon>
        <taxon>Pseudomonadati</taxon>
        <taxon>Verrucomicrobiota</taxon>
        <taxon>Verrucomicrobiia</taxon>
        <taxon>Verrucomicrobiales</taxon>
        <taxon>Akkermansiaceae</taxon>
        <taxon>Akkermansia</taxon>
    </lineage>
</organism>
<dbReference type="RefSeq" id="WP_102748340.1">
    <property type="nucleotide sequence ID" value="NZ_CP072029.1"/>
</dbReference>
<reference evidence="2 3" key="1">
    <citation type="journal article" date="2017" name="BMC Genomics">
        <title>Genome sequencing of 39 Akkermansia muciniphila isolates reveals its population structure, genomic and functional diverisity, and global distribution in mammalian gut microbiotas.</title>
        <authorList>
            <person name="Guo X."/>
            <person name="Li S."/>
            <person name="Zhang J."/>
            <person name="Wu F."/>
            <person name="Li X."/>
            <person name="Wu D."/>
            <person name="Zhang M."/>
            <person name="Ou Z."/>
            <person name="Jie Z."/>
            <person name="Yan Q."/>
            <person name="Li P."/>
            <person name="Yi J."/>
            <person name="Peng Y."/>
        </authorList>
    </citation>
    <scope>NUCLEOTIDE SEQUENCE [LARGE SCALE GENOMIC DNA]</scope>
    <source>
        <strain evidence="2 3">GP28</strain>
    </source>
</reference>
<feature type="domain" description="Glycosyltransferase subfamily 4-like N-terminal" evidence="1">
    <location>
        <begin position="46"/>
        <end position="169"/>
    </location>
</feature>
<dbReference type="Pfam" id="PF13477">
    <property type="entry name" value="Glyco_trans_4_2"/>
    <property type="match status" value="1"/>
</dbReference>
<evidence type="ECO:0000313" key="2">
    <source>
        <dbReference type="EMBL" id="PND02340.1"/>
    </source>
</evidence>
<gene>
    <name evidence="2" type="ORF">CXT95_06645</name>
</gene>
<dbReference type="InterPro" id="IPR028098">
    <property type="entry name" value="Glyco_trans_4-like_N"/>
</dbReference>
<dbReference type="InterPro" id="IPR050194">
    <property type="entry name" value="Glycosyltransferase_grp1"/>
</dbReference>
<proteinExistence type="predicted"/>
<accession>A0AAX0WJB6</accession>
<dbReference type="AlphaFoldDB" id="A0AAX0WJB6"/>
<name>A0AAX0WJB6_9BACT</name>